<accession>A0ABT4DPM6</accession>
<feature type="domain" description="Glycoside hydrolase 123 catalytic" evidence="1">
    <location>
        <begin position="197"/>
        <end position="537"/>
    </location>
</feature>
<keyword evidence="3" id="KW-1185">Reference proteome</keyword>
<evidence type="ECO:0000313" key="2">
    <source>
        <dbReference type="EMBL" id="MCY9519302.1"/>
    </source>
</evidence>
<gene>
    <name evidence="2" type="ORF">M5X09_06340</name>
</gene>
<dbReference type="Pfam" id="PF13320">
    <property type="entry name" value="GH123_cat"/>
    <property type="match status" value="1"/>
</dbReference>
<proteinExistence type="predicted"/>
<dbReference type="RefSeq" id="WP_254912054.1">
    <property type="nucleotide sequence ID" value="NZ_JAMDLV010000034.1"/>
</dbReference>
<sequence>MKPSCNREKGEMREMTMYVGVTDMFHKEVRSYNEWNRYAAIAEKQHQRVVSCKRDSAALQVLVSSDEPFLLAANADTLFWKGGALNIARVEVAIEGAAVQPDVKLIGFMRDDDGTPKADLLLEDAHLRVEARQVQPVWVELTADEAMIAGTYHGRVRLFTHHMFADEQCAGECAFEWVVAEETLPEAKDYRFYLDLWQHSSNIARKYKTGLWTEEHFAVLDAYLDSMSKLGQKAVTVVVSEVPWSGQMSHNDRDPSDLFEYSIVSAQKAADGTFRYDFSALDRYIELGEKHGISREIEVFGLLNIWQDPHAGYGALAEGAPDAIRVRYYDETSGTYRFMREESELRAYVQALEGHFTSTGRMERVRILADEPADYDLFNKKLAWLRQAAPAFKYKVAINHAEFVEKGMEGVSDYVPSFYCVVKEHERLMEQRPSIDGTLLYYVCCSPDRPNTFLGSPAMESRLVAWYVEQLGLDGFLRWNYTVWPDQPLEKLAYRSEIWKAGDTNFVYPGPLGKPLLSLRYKWLQRGIRDFELMQLLKERGEGERVKAALERVFRYKRLADCDPDRRANAESMYSLNAADYDELLLGGAKRG</sequence>
<comment type="caution">
    <text evidence="2">The sequence shown here is derived from an EMBL/GenBank/DDBJ whole genome shotgun (WGS) entry which is preliminary data.</text>
</comment>
<dbReference type="InterPro" id="IPR025150">
    <property type="entry name" value="GH123_cat"/>
</dbReference>
<dbReference type="Proteomes" id="UP001207626">
    <property type="component" value="Unassembled WGS sequence"/>
</dbReference>
<evidence type="ECO:0000313" key="3">
    <source>
        <dbReference type="Proteomes" id="UP001207626"/>
    </source>
</evidence>
<reference evidence="2 3" key="1">
    <citation type="submission" date="2022-05" db="EMBL/GenBank/DDBJ databases">
        <title>Genome Sequencing of Bee-Associated Microbes.</title>
        <authorList>
            <person name="Dunlap C."/>
        </authorList>
    </citation>
    <scope>NUCLEOTIDE SEQUENCE [LARGE SCALE GENOMIC DNA]</scope>
    <source>
        <strain evidence="2 3">NRRL NRS-1438</strain>
    </source>
</reference>
<protein>
    <submittedName>
        <fullName evidence="2">DUF4091 domain-containing protein</fullName>
    </submittedName>
</protein>
<organism evidence="2 3">
    <name type="scientific">Paenibacillus apiarius</name>
    <dbReference type="NCBI Taxonomy" id="46240"/>
    <lineage>
        <taxon>Bacteria</taxon>
        <taxon>Bacillati</taxon>
        <taxon>Bacillota</taxon>
        <taxon>Bacilli</taxon>
        <taxon>Bacillales</taxon>
        <taxon>Paenibacillaceae</taxon>
        <taxon>Paenibacillus</taxon>
    </lineage>
</organism>
<evidence type="ECO:0000259" key="1">
    <source>
        <dbReference type="Pfam" id="PF13320"/>
    </source>
</evidence>
<dbReference type="EMBL" id="JAMDLW010000007">
    <property type="protein sequence ID" value="MCY9519302.1"/>
    <property type="molecule type" value="Genomic_DNA"/>
</dbReference>
<name>A0ABT4DPM6_9BACL</name>